<comment type="caution">
    <text evidence="7">The sequence shown here is derived from an EMBL/GenBank/DDBJ whole genome shotgun (WGS) entry which is preliminary data.</text>
</comment>
<dbReference type="EC" id="1.1.3.-" evidence="7"/>
<protein>
    <submittedName>
        <fullName evidence="7">L-2-hydroxyglutarate oxidase</fullName>
        <ecNumber evidence="7">1.1.3.-</ecNumber>
    </submittedName>
</protein>
<dbReference type="Gene3D" id="3.50.50.60">
    <property type="entry name" value="FAD/NAD(P)-binding domain"/>
    <property type="match status" value="1"/>
</dbReference>
<accession>A0ABT7JJD4</accession>
<dbReference type="InterPro" id="IPR006076">
    <property type="entry name" value="FAD-dep_OxRdtase"/>
</dbReference>
<keyword evidence="8" id="KW-1185">Reference proteome</keyword>
<dbReference type="PANTHER" id="PTHR43104">
    <property type="entry name" value="L-2-HYDROXYGLUTARATE DEHYDROGENASE, MITOCHONDRIAL"/>
    <property type="match status" value="1"/>
</dbReference>
<evidence type="ECO:0000259" key="6">
    <source>
        <dbReference type="Pfam" id="PF01266"/>
    </source>
</evidence>
<keyword evidence="4 7" id="KW-0560">Oxidoreductase</keyword>
<dbReference type="Pfam" id="PF01266">
    <property type="entry name" value="DAO"/>
    <property type="match status" value="1"/>
</dbReference>
<dbReference type="RefSeq" id="WP_285523655.1">
    <property type="nucleotide sequence ID" value="NZ_JASNGB010000091.1"/>
</dbReference>
<organism evidence="7 8">
    <name type="scientific">Deinococcus rhizophilus</name>
    <dbReference type="NCBI Taxonomy" id="3049544"/>
    <lineage>
        <taxon>Bacteria</taxon>
        <taxon>Thermotogati</taxon>
        <taxon>Deinococcota</taxon>
        <taxon>Deinococci</taxon>
        <taxon>Deinococcales</taxon>
        <taxon>Deinococcaceae</taxon>
        <taxon>Deinococcus</taxon>
    </lineage>
</organism>
<evidence type="ECO:0000313" key="8">
    <source>
        <dbReference type="Proteomes" id="UP001302059"/>
    </source>
</evidence>
<evidence type="ECO:0000256" key="3">
    <source>
        <dbReference type="ARBA" id="ARBA00022827"/>
    </source>
</evidence>
<sequence>MRYDYAVVGGGIVGLATAHALSERHPGAAILLLEKEDGPARHQTGRNSGVIHSGIYYAPGSLKARLCAAGVRSMIQFCQEHGVRYEQCGKVIVATEPAELPLLERLHGRGLQNGLRVQRLSGEEVREYEPHVQALAGLRVPSTGIVNYRHVSAVLTMLARSRGTDVRFGTRVTRLRPTAQGYDIGTTAGDFAARVLVNCAGLHSDRVARLAGTDPQSRIVPFRGEYYELREDRRHLVRGLIYPVPNPDFPFLGVHFTRMIDGSVHAGPNAVLALRREGYRKSDVNLRDLREVLADPGFRALARRHLREGAQEMLRSWSRPLFVRSLQRLIPEVRAEDLVPCAAGVRAQALTPDGRLVDDFLLVDGPNALHVCNAPSPAATSSLEIGRAVAARVPAASRPVLIAPHRQGVSA</sequence>
<dbReference type="InterPro" id="IPR036188">
    <property type="entry name" value="FAD/NAD-bd_sf"/>
</dbReference>
<reference evidence="7 8" key="1">
    <citation type="submission" date="2023-05" db="EMBL/GenBank/DDBJ databases">
        <authorList>
            <person name="Gao F."/>
        </authorList>
    </citation>
    <scope>NUCLEOTIDE SEQUENCE [LARGE SCALE GENOMIC DNA]</scope>
    <source>
        <strain evidence="7 8">MIMF12</strain>
    </source>
</reference>
<proteinExistence type="inferred from homology"/>
<dbReference type="Proteomes" id="UP001302059">
    <property type="component" value="Unassembled WGS sequence"/>
</dbReference>
<evidence type="ECO:0000256" key="4">
    <source>
        <dbReference type="ARBA" id="ARBA00023002"/>
    </source>
</evidence>
<dbReference type="Gene3D" id="3.30.9.10">
    <property type="entry name" value="D-Amino Acid Oxidase, subunit A, domain 2"/>
    <property type="match status" value="1"/>
</dbReference>
<comment type="cofactor">
    <cofactor evidence="1">
        <name>FAD</name>
        <dbReference type="ChEBI" id="CHEBI:57692"/>
    </cofactor>
</comment>
<keyword evidence="3" id="KW-0274">FAD</keyword>
<name>A0ABT7JJD4_9DEIO</name>
<dbReference type="NCBIfam" id="NF008726">
    <property type="entry name" value="PRK11728.1"/>
    <property type="match status" value="1"/>
</dbReference>
<evidence type="ECO:0000256" key="1">
    <source>
        <dbReference type="ARBA" id="ARBA00001974"/>
    </source>
</evidence>
<evidence type="ECO:0000313" key="7">
    <source>
        <dbReference type="EMBL" id="MDL2344568.1"/>
    </source>
</evidence>
<gene>
    <name evidence="7" type="primary">lhgO</name>
    <name evidence="7" type="ORF">QOL99_10410</name>
</gene>
<keyword evidence="2" id="KW-0285">Flavoprotein</keyword>
<dbReference type="EMBL" id="JASNGB010000091">
    <property type="protein sequence ID" value="MDL2344568.1"/>
    <property type="molecule type" value="Genomic_DNA"/>
</dbReference>
<comment type="similarity">
    <text evidence="5">Belongs to the L2HGDH family.</text>
</comment>
<feature type="domain" description="FAD dependent oxidoreductase" evidence="6">
    <location>
        <begin position="4"/>
        <end position="392"/>
    </location>
</feature>
<dbReference type="SUPFAM" id="SSF51905">
    <property type="entry name" value="FAD/NAD(P)-binding domain"/>
    <property type="match status" value="1"/>
</dbReference>
<evidence type="ECO:0000256" key="5">
    <source>
        <dbReference type="ARBA" id="ARBA00037941"/>
    </source>
</evidence>
<dbReference type="PANTHER" id="PTHR43104:SF2">
    <property type="entry name" value="L-2-HYDROXYGLUTARATE DEHYDROGENASE, MITOCHONDRIAL"/>
    <property type="match status" value="1"/>
</dbReference>
<dbReference type="GO" id="GO:0016491">
    <property type="term" value="F:oxidoreductase activity"/>
    <property type="evidence" value="ECO:0007669"/>
    <property type="project" value="UniProtKB-KW"/>
</dbReference>
<evidence type="ECO:0000256" key="2">
    <source>
        <dbReference type="ARBA" id="ARBA00022630"/>
    </source>
</evidence>